<dbReference type="HAMAP" id="MF_01844">
    <property type="entry name" value="NhaA"/>
    <property type="match status" value="1"/>
</dbReference>
<feature type="transmembrane region" description="Helical" evidence="7">
    <location>
        <begin position="361"/>
        <end position="379"/>
    </location>
</feature>
<feature type="transmembrane region" description="Helical" evidence="7">
    <location>
        <begin position="181"/>
        <end position="201"/>
    </location>
</feature>
<name>K2JCF4_9GAMM</name>
<evidence type="ECO:0000256" key="3">
    <source>
        <dbReference type="ARBA" id="ARBA00022692"/>
    </source>
</evidence>
<feature type="transmembrane region" description="Helical" evidence="7">
    <location>
        <begin position="154"/>
        <end position="175"/>
    </location>
</feature>
<evidence type="ECO:0000256" key="4">
    <source>
        <dbReference type="ARBA" id="ARBA00022989"/>
    </source>
</evidence>
<comment type="caution">
    <text evidence="8">The sequence shown here is derived from an EMBL/GenBank/DDBJ whole genome shotgun (WGS) entry which is preliminary data.</text>
</comment>
<keyword evidence="4 7" id="KW-1133">Transmembrane helix</keyword>
<keyword evidence="7" id="KW-0406">Ion transport</keyword>
<dbReference type="InterPro" id="IPR004670">
    <property type="entry name" value="NhaA"/>
</dbReference>
<feature type="transmembrane region" description="Helical" evidence="7">
    <location>
        <begin position="59"/>
        <end position="79"/>
    </location>
</feature>
<comment type="subcellular location">
    <subcellularLocation>
        <location evidence="1">Cell inner membrane</location>
        <topology evidence="1">Multi-pass membrane protein</topology>
    </subcellularLocation>
    <subcellularLocation>
        <location evidence="7">Cell membrane</location>
        <topology evidence="7">Multi-pass membrane protein</topology>
    </subcellularLocation>
</comment>
<feature type="transmembrane region" description="Helical" evidence="7">
    <location>
        <begin position="327"/>
        <end position="349"/>
    </location>
</feature>
<comment type="similarity">
    <text evidence="7">Belongs to the NhaA Na(+)/H(+) (TC 2.A.33) antiporter family.</text>
</comment>
<keyword evidence="2 7" id="KW-1003">Cell membrane</keyword>
<dbReference type="Proteomes" id="UP000006755">
    <property type="component" value="Unassembled WGS sequence"/>
</dbReference>
<dbReference type="NCBIfam" id="NF007112">
    <property type="entry name" value="PRK09561.1"/>
    <property type="match status" value="1"/>
</dbReference>
<keyword evidence="7" id="KW-0915">Sodium</keyword>
<organism evidence="8 9">
    <name type="scientific">Gallaecimonas xiamenensis 3-C-1</name>
    <dbReference type="NCBI Taxonomy" id="745411"/>
    <lineage>
        <taxon>Bacteria</taxon>
        <taxon>Pseudomonadati</taxon>
        <taxon>Pseudomonadota</taxon>
        <taxon>Gammaproteobacteria</taxon>
        <taxon>Enterobacterales</taxon>
        <taxon>Gallaecimonadaceae</taxon>
        <taxon>Gallaecimonas</taxon>
    </lineage>
</organism>
<dbReference type="STRING" id="745411.B3C1_17292"/>
<dbReference type="AlphaFoldDB" id="K2JCF4"/>
<keyword evidence="3 7" id="KW-0812">Transmembrane</keyword>
<sequence length="392" mass="41716">MKVFLKSLFTPDTRGGTLLILAAALAMALANSPWAGYYQQWLATPLVVQAGPLVVDKPWLAWVNDGLMAIFFLLIGLEVKHELISGALSSPKKAVLPVIAAIGGMLAPALVFLTLNFDDPINRQGWAIPAATDIAFAVGVLALLGKRVPPALKIFLLALAIIDDLGVIIIIALFYTHELSTLSLAIAGAATAVLVLMNLLNVRRLLPYLLVGAVLWVSVLKSGVHATLAGVLIGFLIPQKVGHDKPAHRLENMLSDYTAILILPLFALANAGVSLQGLSLDSLLAPLPLGIMLGLFIGKPLGVYSATWLAVKAGVASLPEHTNWRQILALSVLCGIGFTMSMFIASLAYQHEHVIYDTYSRLGILAGSTVAAIVGYWLMKRSLSPNTEEPAS</sequence>
<dbReference type="GO" id="GO:0005886">
    <property type="term" value="C:plasma membrane"/>
    <property type="evidence" value="ECO:0007669"/>
    <property type="project" value="UniProtKB-SubCell"/>
</dbReference>
<keyword evidence="6 7" id="KW-0739">Sodium transport</keyword>
<dbReference type="NCBIfam" id="TIGR00773">
    <property type="entry name" value="NhaA"/>
    <property type="match status" value="1"/>
</dbReference>
<keyword evidence="7" id="KW-0813">Transport</keyword>
<comment type="function">
    <text evidence="7">Na(+)/H(+) antiporter that extrudes sodium in exchange for external protons.</text>
</comment>
<dbReference type="PANTHER" id="PTHR30341">
    <property type="entry name" value="SODIUM ION/PROTON ANTIPORTER NHAA-RELATED"/>
    <property type="match status" value="1"/>
</dbReference>
<evidence type="ECO:0000256" key="7">
    <source>
        <dbReference type="HAMAP-Rule" id="MF_01844"/>
    </source>
</evidence>
<evidence type="ECO:0000256" key="1">
    <source>
        <dbReference type="ARBA" id="ARBA00004429"/>
    </source>
</evidence>
<evidence type="ECO:0000256" key="6">
    <source>
        <dbReference type="ARBA" id="ARBA00023201"/>
    </source>
</evidence>
<keyword evidence="5 7" id="KW-0472">Membrane</keyword>
<dbReference type="OrthoDB" id="9808135at2"/>
<dbReference type="GO" id="GO:0006885">
    <property type="term" value="P:regulation of pH"/>
    <property type="evidence" value="ECO:0007669"/>
    <property type="project" value="UniProtKB-UniRule"/>
</dbReference>
<comment type="catalytic activity">
    <reaction evidence="7">
        <text>Na(+)(in) + 2 H(+)(out) = Na(+)(out) + 2 H(+)(in)</text>
        <dbReference type="Rhea" id="RHEA:29251"/>
        <dbReference type="ChEBI" id="CHEBI:15378"/>
        <dbReference type="ChEBI" id="CHEBI:29101"/>
    </reaction>
</comment>
<proteinExistence type="inferred from homology"/>
<evidence type="ECO:0000256" key="2">
    <source>
        <dbReference type="ARBA" id="ARBA00022475"/>
    </source>
</evidence>
<dbReference type="EMBL" id="AMRI01000032">
    <property type="protein sequence ID" value="EKE68284.1"/>
    <property type="molecule type" value="Genomic_DNA"/>
</dbReference>
<dbReference type="eggNOG" id="COG3004">
    <property type="taxonomic scope" value="Bacteria"/>
</dbReference>
<dbReference type="Pfam" id="PF06965">
    <property type="entry name" value="Na_H_antiport_1"/>
    <property type="match status" value="1"/>
</dbReference>
<gene>
    <name evidence="7" type="primary">nhaA</name>
    <name evidence="8" type="ORF">B3C1_17292</name>
</gene>
<feature type="transmembrane region" description="Helical" evidence="7">
    <location>
        <begin position="208"/>
        <end position="237"/>
    </location>
</feature>
<accession>K2JCF4</accession>
<feature type="transmembrane region" description="Helical" evidence="7">
    <location>
        <begin position="94"/>
        <end position="114"/>
    </location>
</feature>
<feature type="transmembrane region" description="Helical" evidence="7">
    <location>
        <begin position="126"/>
        <end position="145"/>
    </location>
</feature>
<dbReference type="Gene3D" id="1.20.1530.10">
    <property type="entry name" value="Na+/H+ antiporter like domain"/>
    <property type="match status" value="1"/>
</dbReference>
<feature type="transmembrane region" description="Helical" evidence="7">
    <location>
        <begin position="257"/>
        <end position="275"/>
    </location>
</feature>
<evidence type="ECO:0000256" key="5">
    <source>
        <dbReference type="ARBA" id="ARBA00023136"/>
    </source>
</evidence>
<dbReference type="InterPro" id="IPR023171">
    <property type="entry name" value="Na/H_antiporter_dom_sf"/>
</dbReference>
<keyword evidence="9" id="KW-1185">Reference proteome</keyword>
<dbReference type="RefSeq" id="WP_008486412.1">
    <property type="nucleotide sequence ID" value="NZ_AMRI01000032.1"/>
</dbReference>
<dbReference type="PANTHER" id="PTHR30341:SF0">
    <property type="entry name" value="NA(+)_H(+) ANTIPORTER NHAA"/>
    <property type="match status" value="1"/>
</dbReference>
<keyword evidence="7" id="KW-0050">Antiport</keyword>
<evidence type="ECO:0000313" key="9">
    <source>
        <dbReference type="Proteomes" id="UP000006755"/>
    </source>
</evidence>
<dbReference type="PATRIC" id="fig|745411.4.peg.3404"/>
<feature type="transmembrane region" description="Helical" evidence="7">
    <location>
        <begin position="287"/>
        <end position="307"/>
    </location>
</feature>
<protein>
    <recommendedName>
        <fullName evidence="7">Na(+)/H(+) antiporter NhaA</fullName>
    </recommendedName>
    <alternativeName>
        <fullName evidence="7">Sodium/proton antiporter NhaA</fullName>
    </alternativeName>
</protein>
<reference evidence="8 9" key="1">
    <citation type="journal article" date="2012" name="J. Bacteriol.">
        <title>Genome Sequence of Gallaecimonas xiamenensis Type Strain 3-C-1.</title>
        <authorList>
            <person name="Lai Q."/>
            <person name="Wang L."/>
            <person name="Wang W."/>
            <person name="Shao Z."/>
        </authorList>
    </citation>
    <scope>NUCLEOTIDE SEQUENCE [LARGE SCALE GENOMIC DNA]</scope>
    <source>
        <strain evidence="8 9">3-C-1</strain>
    </source>
</reference>
<dbReference type="NCBIfam" id="NF007111">
    <property type="entry name" value="PRK09560.1"/>
    <property type="match status" value="1"/>
</dbReference>
<evidence type="ECO:0000313" key="8">
    <source>
        <dbReference type="EMBL" id="EKE68284.1"/>
    </source>
</evidence>
<dbReference type="GO" id="GO:0015385">
    <property type="term" value="F:sodium:proton antiporter activity"/>
    <property type="evidence" value="ECO:0007669"/>
    <property type="project" value="UniProtKB-UniRule"/>
</dbReference>